<accession>A0A922K4E8</accession>
<evidence type="ECO:0000313" key="2">
    <source>
        <dbReference type="EMBL" id="KAG6726427.1"/>
    </source>
</evidence>
<sequence>MTFSDGLETVTIFNPSLKPIFVVVYTKPLRISAEAEALDLPSPCDSTVLRVQSPNPAEILSNKSPEKRLLPHPTDLDLQTLRSRDKAEAVAWLVEPSSSSLSSTMLLFSPREDPGRFFFLCLPTEPFVASAAFKVVILEPFLKLLSVLLEAPDFEEEEAVVGEEEEELRIGREKEEETSLPSFSWRQNGQIPPGLFL</sequence>
<evidence type="ECO:0000313" key="3">
    <source>
        <dbReference type="Proteomes" id="UP000811246"/>
    </source>
</evidence>
<reference evidence="2" key="1">
    <citation type="submission" date="2021-01" db="EMBL/GenBank/DDBJ databases">
        <authorList>
            <person name="Lovell J.T."/>
            <person name="Bentley N."/>
            <person name="Bhattarai G."/>
            <person name="Jenkins J.W."/>
            <person name="Sreedasyam A."/>
            <person name="Alarcon Y."/>
            <person name="Bock C."/>
            <person name="Boston L."/>
            <person name="Carlson J."/>
            <person name="Cervantes K."/>
            <person name="Clermont K."/>
            <person name="Krom N."/>
            <person name="Kubenka K."/>
            <person name="Mamidi S."/>
            <person name="Mattison C."/>
            <person name="Monteros M."/>
            <person name="Pisani C."/>
            <person name="Plott C."/>
            <person name="Rajasekar S."/>
            <person name="Rhein H.S."/>
            <person name="Rohla C."/>
            <person name="Song M."/>
            <person name="Hilaire R.S."/>
            <person name="Shu S."/>
            <person name="Wells L."/>
            <person name="Wang X."/>
            <person name="Webber J."/>
            <person name="Heerema R.J."/>
            <person name="Klein P."/>
            <person name="Conner P."/>
            <person name="Grauke L."/>
            <person name="Grimwood J."/>
            <person name="Schmutz J."/>
            <person name="Randall J.J."/>
        </authorList>
    </citation>
    <scope>NUCLEOTIDE SEQUENCE</scope>
    <source>
        <tissue evidence="2">Leaf</tissue>
    </source>
</reference>
<proteinExistence type="predicted"/>
<dbReference type="Proteomes" id="UP000811246">
    <property type="component" value="Chromosome 2"/>
</dbReference>
<evidence type="ECO:0000256" key="1">
    <source>
        <dbReference type="SAM" id="MobiDB-lite"/>
    </source>
</evidence>
<dbReference type="EMBL" id="CM031826">
    <property type="protein sequence ID" value="KAG6726427.1"/>
    <property type="molecule type" value="Genomic_DNA"/>
</dbReference>
<feature type="region of interest" description="Disordered" evidence="1">
    <location>
        <begin position="160"/>
        <end position="197"/>
    </location>
</feature>
<organism evidence="2 3">
    <name type="scientific">Carya illinoinensis</name>
    <name type="common">Pecan</name>
    <dbReference type="NCBI Taxonomy" id="32201"/>
    <lineage>
        <taxon>Eukaryota</taxon>
        <taxon>Viridiplantae</taxon>
        <taxon>Streptophyta</taxon>
        <taxon>Embryophyta</taxon>
        <taxon>Tracheophyta</taxon>
        <taxon>Spermatophyta</taxon>
        <taxon>Magnoliopsida</taxon>
        <taxon>eudicotyledons</taxon>
        <taxon>Gunneridae</taxon>
        <taxon>Pentapetalae</taxon>
        <taxon>rosids</taxon>
        <taxon>fabids</taxon>
        <taxon>Fagales</taxon>
        <taxon>Juglandaceae</taxon>
        <taxon>Carya</taxon>
    </lineage>
</organism>
<feature type="compositionally biased region" description="Basic and acidic residues" evidence="1">
    <location>
        <begin position="168"/>
        <end position="177"/>
    </location>
</feature>
<protein>
    <submittedName>
        <fullName evidence="2">Uncharacterized protein</fullName>
    </submittedName>
</protein>
<gene>
    <name evidence="2" type="ORF">I3842_02G080300</name>
</gene>
<feature type="compositionally biased region" description="Polar residues" evidence="1">
    <location>
        <begin position="179"/>
        <end position="190"/>
    </location>
</feature>
<dbReference type="AlphaFoldDB" id="A0A922K4E8"/>
<comment type="caution">
    <text evidence="2">The sequence shown here is derived from an EMBL/GenBank/DDBJ whole genome shotgun (WGS) entry which is preliminary data.</text>
</comment>
<name>A0A922K4E8_CARIL</name>